<feature type="region of interest" description="Sigma-70 factor domain-4" evidence="6">
    <location>
        <begin position="202"/>
        <end position="250"/>
    </location>
</feature>
<dbReference type="Pfam" id="PF04539">
    <property type="entry name" value="Sigma70_r3"/>
    <property type="match status" value="1"/>
</dbReference>
<dbReference type="Pfam" id="PF04542">
    <property type="entry name" value="Sigma70_r2"/>
    <property type="match status" value="1"/>
</dbReference>
<dbReference type="CDD" id="cd06171">
    <property type="entry name" value="Sigma70_r4"/>
    <property type="match status" value="1"/>
</dbReference>
<dbReference type="PROSITE" id="PS00715">
    <property type="entry name" value="SIGMA70_1"/>
    <property type="match status" value="1"/>
</dbReference>
<dbReference type="GO" id="GO:0005737">
    <property type="term" value="C:cytoplasm"/>
    <property type="evidence" value="ECO:0007669"/>
    <property type="project" value="UniProtKB-SubCell"/>
</dbReference>
<evidence type="ECO:0000256" key="1">
    <source>
        <dbReference type="ARBA" id="ARBA00022490"/>
    </source>
</evidence>
<gene>
    <name evidence="6" type="primary">fliA</name>
    <name evidence="9" type="ORF">OYT1_ch1971</name>
</gene>
<dbReference type="GO" id="GO:0016987">
    <property type="term" value="F:sigma factor activity"/>
    <property type="evidence" value="ECO:0007669"/>
    <property type="project" value="UniProtKB-UniRule"/>
</dbReference>
<feature type="domain" description="RNA polymerase sigma-70" evidence="8">
    <location>
        <begin position="223"/>
        <end position="249"/>
    </location>
</feature>
<dbReference type="STRING" id="1188319.OYT1_00961"/>
<dbReference type="FunFam" id="1.10.1740.10:FF:000002">
    <property type="entry name" value="RNA polymerase sigma factor FliA"/>
    <property type="match status" value="1"/>
</dbReference>
<dbReference type="NCBIfam" id="NF005413">
    <property type="entry name" value="PRK06986.1"/>
    <property type="match status" value="1"/>
</dbReference>
<evidence type="ECO:0000313" key="9">
    <source>
        <dbReference type="EMBL" id="BBE51497.1"/>
    </source>
</evidence>
<comment type="similarity">
    <text evidence="6">Belongs to the sigma-70 factor family. FliA subfamily.</text>
</comment>
<dbReference type="PANTHER" id="PTHR30385:SF7">
    <property type="entry name" value="RNA POLYMERASE SIGMA FACTOR FLIA"/>
    <property type="match status" value="1"/>
</dbReference>
<proteinExistence type="inferred from homology"/>
<dbReference type="GO" id="GO:0003899">
    <property type="term" value="F:DNA-directed RNA polymerase activity"/>
    <property type="evidence" value="ECO:0007669"/>
    <property type="project" value="InterPro"/>
</dbReference>
<evidence type="ECO:0000256" key="5">
    <source>
        <dbReference type="ARBA" id="ARBA00023163"/>
    </source>
</evidence>
<dbReference type="Gene3D" id="1.20.140.160">
    <property type="match status" value="1"/>
</dbReference>
<dbReference type="Proteomes" id="UP000033070">
    <property type="component" value="Chromosome"/>
</dbReference>
<evidence type="ECO:0000256" key="4">
    <source>
        <dbReference type="ARBA" id="ARBA00023125"/>
    </source>
</evidence>
<keyword evidence="1 6" id="KW-0963">Cytoplasm</keyword>
<dbReference type="EMBL" id="AP018738">
    <property type="protein sequence ID" value="BBE51497.1"/>
    <property type="molecule type" value="Genomic_DNA"/>
</dbReference>
<accession>A0A2Z6GDG2</accession>
<evidence type="ECO:0000256" key="3">
    <source>
        <dbReference type="ARBA" id="ARBA00023082"/>
    </source>
</evidence>
<evidence type="ECO:0000259" key="8">
    <source>
        <dbReference type="PROSITE" id="PS00716"/>
    </source>
</evidence>
<protein>
    <recommendedName>
        <fullName evidence="6">RNA polymerase sigma factor FliA</fullName>
    </recommendedName>
    <alternativeName>
        <fullName evidence="6">RNA polymerase sigma factor for flagellar operon</fullName>
    </alternativeName>
    <alternativeName>
        <fullName evidence="6">Sigma F</fullName>
    </alternativeName>
    <alternativeName>
        <fullName evidence="6">Sigma-28</fullName>
    </alternativeName>
</protein>
<keyword evidence="5 6" id="KW-0804">Transcription</keyword>
<dbReference type="InterPro" id="IPR013325">
    <property type="entry name" value="RNA_pol_sigma_r2"/>
</dbReference>
<dbReference type="PRINTS" id="PR00046">
    <property type="entry name" value="SIGMA70FCT"/>
</dbReference>
<feature type="short sequence motif" description="Interaction with polymerase core subunit RpoC" evidence="6">
    <location>
        <begin position="60"/>
        <end position="63"/>
    </location>
</feature>
<dbReference type="InterPro" id="IPR000943">
    <property type="entry name" value="RNA_pol_sigma70"/>
</dbReference>
<comment type="subcellular location">
    <subcellularLocation>
        <location evidence="6">Cytoplasm</location>
    </subcellularLocation>
</comment>
<organism evidence="9 10">
    <name type="scientific">Ferriphaselus amnicola</name>
    <dbReference type="NCBI Taxonomy" id="1188319"/>
    <lineage>
        <taxon>Bacteria</taxon>
        <taxon>Pseudomonadati</taxon>
        <taxon>Pseudomonadota</taxon>
        <taxon>Betaproteobacteria</taxon>
        <taxon>Nitrosomonadales</taxon>
        <taxon>Gallionellaceae</taxon>
        <taxon>Ferriphaselus</taxon>
    </lineage>
</organism>
<evidence type="ECO:0000259" key="7">
    <source>
        <dbReference type="PROSITE" id="PS00715"/>
    </source>
</evidence>
<feature type="DNA-binding region" description="H-T-H motif" evidence="6">
    <location>
        <begin position="224"/>
        <end position="243"/>
    </location>
</feature>
<dbReference type="GO" id="GO:0003677">
    <property type="term" value="F:DNA binding"/>
    <property type="evidence" value="ECO:0007669"/>
    <property type="project" value="UniProtKB-UniRule"/>
</dbReference>
<keyword evidence="4 6" id="KW-0238">DNA-binding</keyword>
<dbReference type="Pfam" id="PF04545">
    <property type="entry name" value="Sigma70_r4"/>
    <property type="match status" value="1"/>
</dbReference>
<dbReference type="Gene3D" id="1.10.1740.10">
    <property type="match status" value="1"/>
</dbReference>
<feature type="region of interest" description="Sigma-70 factor domain-2" evidence="6">
    <location>
        <begin position="33"/>
        <end position="105"/>
    </location>
</feature>
<evidence type="ECO:0000313" key="10">
    <source>
        <dbReference type="Proteomes" id="UP000033070"/>
    </source>
</evidence>
<dbReference type="InterPro" id="IPR007624">
    <property type="entry name" value="RNA_pol_sigma70_r3"/>
</dbReference>
<dbReference type="KEGG" id="fam:OYT1_ch1971"/>
<dbReference type="AlphaFoldDB" id="A0A2Z6GDG2"/>
<dbReference type="InterPro" id="IPR007627">
    <property type="entry name" value="RNA_pol_sigma70_r2"/>
</dbReference>
<dbReference type="InterPro" id="IPR014284">
    <property type="entry name" value="RNA_pol_sigma-70_dom"/>
</dbReference>
<sequence>MCAECTMLGGESRKPKKFQTMYTATGKNDKEQCLKEYAPLVKRIAHHMMAKLPSSVEVNDIIQAGMIGLLDAVGRYDELRGAQFETYAAQRIRGAMLDELRSADWLPRSLRRDMRRIEASISTLQQKLGRAPSESEIAKEMDIPLAEYQEMLGGSRGAQLVYYEDFHEEGDEDFFERHEFGEDADPLELIQDARFRNALMKAIENLPERERMMMGMHYEQDMNLREIGEVLGVSESRVCQLHSQAVSRLRTNLKGH</sequence>
<dbReference type="InterPro" id="IPR012845">
    <property type="entry name" value="RNA_pol_sigma_FliA_WhiG"/>
</dbReference>
<feature type="domain" description="RNA polymerase sigma-70" evidence="7">
    <location>
        <begin position="60"/>
        <end position="73"/>
    </location>
</feature>
<dbReference type="SUPFAM" id="SSF88659">
    <property type="entry name" value="Sigma3 and sigma4 domains of RNA polymerase sigma factors"/>
    <property type="match status" value="2"/>
</dbReference>
<feature type="region of interest" description="Sigma-70 factor domain-3" evidence="6">
    <location>
        <begin position="113"/>
        <end position="183"/>
    </location>
</feature>
<evidence type="ECO:0000256" key="2">
    <source>
        <dbReference type="ARBA" id="ARBA00023015"/>
    </source>
</evidence>
<dbReference type="PROSITE" id="PS00716">
    <property type="entry name" value="SIGMA70_2"/>
    <property type="match status" value="1"/>
</dbReference>
<keyword evidence="10" id="KW-1185">Reference proteome</keyword>
<dbReference type="GO" id="GO:0006352">
    <property type="term" value="P:DNA-templated transcription initiation"/>
    <property type="evidence" value="ECO:0007669"/>
    <property type="project" value="UniProtKB-UniRule"/>
</dbReference>
<dbReference type="InterPro" id="IPR013324">
    <property type="entry name" value="RNA_pol_sigma_r3/r4-like"/>
</dbReference>
<dbReference type="NCBIfam" id="TIGR02479">
    <property type="entry name" value="FliA_WhiG"/>
    <property type="match status" value="1"/>
</dbReference>
<name>A0A2Z6GDG2_9PROT</name>
<dbReference type="HAMAP" id="MF_00962">
    <property type="entry name" value="Sigma70_FliA"/>
    <property type="match status" value="1"/>
</dbReference>
<reference evidence="9 10" key="1">
    <citation type="submission" date="2018-06" db="EMBL/GenBank/DDBJ databases">
        <title>OYT1 Genome Sequencing.</title>
        <authorList>
            <person name="Kato S."/>
            <person name="Itoh T."/>
            <person name="Ohkuma M."/>
        </authorList>
    </citation>
    <scope>NUCLEOTIDE SEQUENCE [LARGE SCALE GENOMIC DNA]</scope>
    <source>
        <strain evidence="9 10">OYT1</strain>
    </source>
</reference>
<dbReference type="InterPro" id="IPR028617">
    <property type="entry name" value="Sigma70_FliA"/>
</dbReference>
<keyword evidence="2 6" id="KW-0805">Transcription regulation</keyword>
<evidence type="ECO:0000256" key="6">
    <source>
        <dbReference type="HAMAP-Rule" id="MF_00962"/>
    </source>
</evidence>
<dbReference type="InterPro" id="IPR007630">
    <property type="entry name" value="RNA_pol_sigma70_r4"/>
</dbReference>
<keyword evidence="3 6" id="KW-0731">Sigma factor</keyword>
<dbReference type="NCBIfam" id="TIGR02937">
    <property type="entry name" value="sigma70-ECF"/>
    <property type="match status" value="1"/>
</dbReference>
<dbReference type="PANTHER" id="PTHR30385">
    <property type="entry name" value="SIGMA FACTOR F FLAGELLAR"/>
    <property type="match status" value="1"/>
</dbReference>
<comment type="function">
    <text evidence="6">Sigma factors are initiation factors that promote the attachment of RNA polymerase to specific initiation sites and are then released. This sigma factor controls the expression of flagella-related genes.</text>
</comment>
<dbReference type="PIRSF" id="PIRSF000770">
    <property type="entry name" value="RNA_pol_sigma-SigE/K"/>
    <property type="match status" value="1"/>
</dbReference>
<dbReference type="SUPFAM" id="SSF88946">
    <property type="entry name" value="Sigma2 domain of RNA polymerase sigma factors"/>
    <property type="match status" value="1"/>
</dbReference>